<dbReference type="SMART" id="SM01041">
    <property type="entry name" value="BRO1"/>
    <property type="match status" value="1"/>
</dbReference>
<dbReference type="STRING" id="2769.R7QGI4"/>
<dbReference type="PANTHER" id="PTHR23030:SF30">
    <property type="entry name" value="TYROSINE-PROTEIN PHOSPHATASE NON-RECEPTOR TYPE 23"/>
    <property type="match status" value="1"/>
</dbReference>
<dbReference type="OMA" id="ERHAMAK"/>
<keyword evidence="3" id="KW-0963">Cytoplasm</keyword>
<dbReference type="Pfam" id="PF13949">
    <property type="entry name" value="ALIX_LYPXL_bnd"/>
    <property type="match status" value="1"/>
</dbReference>
<dbReference type="GO" id="GO:0005768">
    <property type="term" value="C:endosome"/>
    <property type="evidence" value="ECO:0007669"/>
    <property type="project" value="UniProtKB-SubCell"/>
</dbReference>
<dbReference type="PANTHER" id="PTHR23030">
    <property type="entry name" value="PCD6 INTERACTING PROTEIN-RELATED"/>
    <property type="match status" value="1"/>
</dbReference>
<keyword evidence="8" id="KW-1185">Reference proteome</keyword>
<dbReference type="OrthoDB" id="5111at2759"/>
<evidence type="ECO:0000313" key="8">
    <source>
        <dbReference type="Proteomes" id="UP000012073"/>
    </source>
</evidence>
<organism evidence="7 8">
    <name type="scientific">Chondrus crispus</name>
    <name type="common">Carrageen Irish moss</name>
    <name type="synonym">Polymorpha crispa</name>
    <dbReference type="NCBI Taxonomy" id="2769"/>
    <lineage>
        <taxon>Eukaryota</taxon>
        <taxon>Rhodophyta</taxon>
        <taxon>Florideophyceae</taxon>
        <taxon>Rhodymeniophycidae</taxon>
        <taxon>Gigartinales</taxon>
        <taxon>Gigartinaceae</taxon>
        <taxon>Chondrus</taxon>
    </lineage>
</organism>
<dbReference type="Pfam" id="PF03097">
    <property type="entry name" value="BRO1"/>
    <property type="match status" value="1"/>
</dbReference>
<dbReference type="InterPro" id="IPR004328">
    <property type="entry name" value="BRO1_dom"/>
</dbReference>
<dbReference type="PhylomeDB" id="R7QGI4"/>
<evidence type="ECO:0000256" key="1">
    <source>
        <dbReference type="ARBA" id="ARBA00004177"/>
    </source>
</evidence>
<dbReference type="Gene3D" id="1.20.120.560">
    <property type="entry name" value="alix/aip1 in complex with the ypdl late domain"/>
    <property type="match status" value="1"/>
</dbReference>
<accession>R7QGI4</accession>
<dbReference type="GeneID" id="17324721"/>
<dbReference type="PROSITE" id="PS51180">
    <property type="entry name" value="BRO1"/>
    <property type="match status" value="1"/>
</dbReference>
<dbReference type="Gene3D" id="1.25.40.280">
    <property type="entry name" value="alix/aip1 like domains"/>
    <property type="match status" value="1"/>
</dbReference>
<evidence type="ECO:0000259" key="6">
    <source>
        <dbReference type="PROSITE" id="PS51180"/>
    </source>
</evidence>
<proteinExistence type="predicted"/>
<reference evidence="8" key="1">
    <citation type="journal article" date="2013" name="Proc. Natl. Acad. Sci. U.S.A.">
        <title>Genome structure and metabolic features in the red seaweed Chondrus crispus shed light on evolution of the Archaeplastida.</title>
        <authorList>
            <person name="Collen J."/>
            <person name="Porcel B."/>
            <person name="Carre W."/>
            <person name="Ball S.G."/>
            <person name="Chaparro C."/>
            <person name="Tonon T."/>
            <person name="Barbeyron T."/>
            <person name="Michel G."/>
            <person name="Noel B."/>
            <person name="Valentin K."/>
            <person name="Elias M."/>
            <person name="Artiguenave F."/>
            <person name="Arun A."/>
            <person name="Aury J.M."/>
            <person name="Barbosa-Neto J.F."/>
            <person name="Bothwell J.H."/>
            <person name="Bouget F.Y."/>
            <person name="Brillet L."/>
            <person name="Cabello-Hurtado F."/>
            <person name="Capella-Gutierrez S."/>
            <person name="Charrier B."/>
            <person name="Cladiere L."/>
            <person name="Cock J.M."/>
            <person name="Coelho S.M."/>
            <person name="Colleoni C."/>
            <person name="Czjzek M."/>
            <person name="Da Silva C."/>
            <person name="Delage L."/>
            <person name="Denoeud F."/>
            <person name="Deschamps P."/>
            <person name="Dittami S.M."/>
            <person name="Gabaldon T."/>
            <person name="Gachon C.M."/>
            <person name="Groisillier A."/>
            <person name="Herve C."/>
            <person name="Jabbari K."/>
            <person name="Katinka M."/>
            <person name="Kloareg B."/>
            <person name="Kowalczyk N."/>
            <person name="Labadie K."/>
            <person name="Leblanc C."/>
            <person name="Lopez P.J."/>
            <person name="McLachlan D.H."/>
            <person name="Meslet-Cladiere L."/>
            <person name="Moustafa A."/>
            <person name="Nehr Z."/>
            <person name="Nyvall Collen P."/>
            <person name="Panaud O."/>
            <person name="Partensky F."/>
            <person name="Poulain J."/>
            <person name="Rensing S.A."/>
            <person name="Rousvoal S."/>
            <person name="Samson G."/>
            <person name="Symeonidi A."/>
            <person name="Weissenbach J."/>
            <person name="Zambounis A."/>
            <person name="Wincker P."/>
            <person name="Boyen C."/>
        </authorList>
    </citation>
    <scope>NUCLEOTIDE SEQUENCE [LARGE SCALE GENOMIC DNA]</scope>
    <source>
        <strain evidence="8">cv. Stackhouse</strain>
    </source>
</reference>
<gene>
    <name evidence="7" type="ORF">CHC_T00005160001</name>
</gene>
<dbReference type="Gramene" id="CDF37204">
    <property type="protein sequence ID" value="CDF37204"/>
    <property type="gene ID" value="CHC_T00005160001"/>
</dbReference>
<dbReference type="InterPro" id="IPR025304">
    <property type="entry name" value="ALIX_V_dom"/>
</dbReference>
<feature type="domain" description="BRO1" evidence="6">
    <location>
        <begin position="1"/>
        <end position="381"/>
    </location>
</feature>
<evidence type="ECO:0000256" key="5">
    <source>
        <dbReference type="SAM" id="MobiDB-lite"/>
    </source>
</evidence>
<dbReference type="AlphaFoldDB" id="R7QGI4"/>
<evidence type="ECO:0000256" key="2">
    <source>
        <dbReference type="ARBA" id="ARBA00004496"/>
    </source>
</evidence>
<feature type="region of interest" description="Disordered" evidence="5">
    <location>
        <begin position="744"/>
        <end position="765"/>
    </location>
</feature>
<dbReference type="Gene3D" id="1.20.140.50">
    <property type="entry name" value="alix/aip1 like domains"/>
    <property type="match status" value="1"/>
</dbReference>
<comment type="subcellular location">
    <subcellularLocation>
        <location evidence="2">Cytoplasm</location>
    </subcellularLocation>
    <subcellularLocation>
        <location evidence="1">Endosome</location>
    </subcellularLocation>
</comment>
<dbReference type="KEGG" id="ccp:CHC_T00005160001"/>
<dbReference type="InterPro" id="IPR038499">
    <property type="entry name" value="BRO1_sf"/>
</dbReference>
<dbReference type="RefSeq" id="XP_005717023.1">
    <property type="nucleotide sequence ID" value="XM_005716966.1"/>
</dbReference>
<evidence type="ECO:0000256" key="3">
    <source>
        <dbReference type="ARBA" id="ARBA00022490"/>
    </source>
</evidence>
<dbReference type="GO" id="GO:0043328">
    <property type="term" value="P:protein transport to vacuole involved in ubiquitin-dependent protein catabolic process via the multivesicular body sorting pathway"/>
    <property type="evidence" value="ECO:0007669"/>
    <property type="project" value="TreeGrafter"/>
</dbReference>
<sequence>MFLTPGAKLARKVDVNTSLYNTIAQTRGESAAARSVSACRAFQNLRTALHEPPTTESVRTGVTRYLAALEYVVTEKGIPSETAVELLWVNAFDGDDVAVLNDLKLDRVAALFNLAVCETHLATTAFRTRRADPGAMKLAARHFQTAAGYFKAAAELPSPGGIRKVTCDLYPPALKALEYVMLGNAQQALYEIALEMGNSNAIMARYAIGTRDFYLIAQETCRDPDVVNTCINGYVGKPAGALAAYFDVVAQSAQANACSDSHNMPQQLTRISMASKSVQTGLTTVTSLDTSSLAAVATLKNKLVEALNTLQLNIKNRKDDAEQENRTVYFCSPAPSCPPITGRQSVKPSDISIILQNEPVDERLKVLDGLPEPLSTELTGVAAWYSNMVAQTVAEEVSAINTTAVHLQEIIIKVEKCISSTRASISAESGRPVSWQPGPSSTDEQNAIDILRDAQEGGGVSRLSELQNEVLKLATEVKLQVQGVEGLLHMEDSEDRQLRSRIHVTRPTSASLSHPYLSHLQTIRGEMEQAANADLIVKDQIASHATGMREMEQEDIRGFSAPTARPTPPPSSGKAERAEAIISEMQPKVATGKRLLSEKISVIQDFEKKKHLENPYAATSGIPDGDTERCDALIKQVYGGLQQRGTDMRAEMEAVAQFLSDANVRLTLPAPAQTNYTADADKQKMINIYKHQASAQKCKELLGHLKDGVMFYTIRQDTLSALRRDVEGFVVARRAEAQDLLRVPQYSSGPGYPPQGNLYPSGPHQ</sequence>
<dbReference type="Proteomes" id="UP000012073">
    <property type="component" value="Unassembled WGS sequence"/>
</dbReference>
<evidence type="ECO:0000313" key="7">
    <source>
        <dbReference type="EMBL" id="CDF37204.1"/>
    </source>
</evidence>
<name>R7QGI4_CHOCR</name>
<protein>
    <recommendedName>
        <fullName evidence="6">BRO1 domain-containing protein</fullName>
    </recommendedName>
</protein>
<keyword evidence="4" id="KW-0967">Endosome</keyword>
<dbReference type="EMBL" id="HG001818">
    <property type="protein sequence ID" value="CDF37204.1"/>
    <property type="molecule type" value="Genomic_DNA"/>
</dbReference>
<evidence type="ECO:0000256" key="4">
    <source>
        <dbReference type="ARBA" id="ARBA00022753"/>
    </source>
</evidence>